<dbReference type="InterPro" id="IPR050309">
    <property type="entry name" value="Type-B_Carboxylest/Lipase"/>
</dbReference>
<comment type="caution">
    <text evidence="4">The sequence shown here is derived from an EMBL/GenBank/DDBJ whole genome shotgun (WGS) entry which is preliminary data.</text>
</comment>
<dbReference type="SUPFAM" id="SSF53474">
    <property type="entry name" value="alpha/beta-Hydrolases"/>
    <property type="match status" value="1"/>
</dbReference>
<proteinExistence type="inferred from homology"/>
<dbReference type="OrthoDB" id="408631at2759"/>
<dbReference type="Proteomes" id="UP000541558">
    <property type="component" value="Unassembled WGS sequence"/>
</dbReference>
<gene>
    <name evidence="4" type="ORF">D9611_008617</name>
</gene>
<dbReference type="Pfam" id="PF00135">
    <property type="entry name" value="COesterase"/>
    <property type="match status" value="1"/>
</dbReference>
<dbReference type="PROSITE" id="PS00122">
    <property type="entry name" value="CARBOXYLESTERASE_B_1"/>
    <property type="match status" value="1"/>
</dbReference>
<evidence type="ECO:0000256" key="1">
    <source>
        <dbReference type="ARBA" id="ARBA00005964"/>
    </source>
</evidence>
<dbReference type="PRINTS" id="PR00878">
    <property type="entry name" value="CHOLNESTRASE"/>
</dbReference>
<dbReference type="Gene3D" id="3.40.50.1820">
    <property type="entry name" value="alpha/beta hydrolase"/>
    <property type="match status" value="1"/>
</dbReference>
<keyword evidence="5" id="KW-1185">Reference proteome</keyword>
<accession>A0A8H5EV23</accession>
<evidence type="ECO:0000259" key="3">
    <source>
        <dbReference type="Pfam" id="PF00135"/>
    </source>
</evidence>
<keyword evidence="2" id="KW-0378">Hydrolase</keyword>
<dbReference type="PROSITE" id="PS00941">
    <property type="entry name" value="CARBOXYLESTERASE_B_2"/>
    <property type="match status" value="1"/>
</dbReference>
<dbReference type="InterPro" id="IPR019826">
    <property type="entry name" value="Carboxylesterase_B_AS"/>
</dbReference>
<evidence type="ECO:0000313" key="4">
    <source>
        <dbReference type="EMBL" id="KAF5313469.1"/>
    </source>
</evidence>
<protein>
    <recommendedName>
        <fullName evidence="3">Carboxylesterase type B domain-containing protein</fullName>
    </recommendedName>
</protein>
<name>A0A8H5EV23_9AGAR</name>
<dbReference type="EMBL" id="JAACJK010000224">
    <property type="protein sequence ID" value="KAF5313469.1"/>
    <property type="molecule type" value="Genomic_DNA"/>
</dbReference>
<dbReference type="InterPro" id="IPR002018">
    <property type="entry name" value="CarbesteraseB"/>
</dbReference>
<dbReference type="AlphaFoldDB" id="A0A8H5EV23"/>
<evidence type="ECO:0000256" key="2">
    <source>
        <dbReference type="ARBA" id="ARBA00022801"/>
    </source>
</evidence>
<reference evidence="4 5" key="1">
    <citation type="journal article" date="2020" name="ISME J.">
        <title>Uncovering the hidden diversity of litter-decomposition mechanisms in mushroom-forming fungi.</title>
        <authorList>
            <person name="Floudas D."/>
            <person name="Bentzer J."/>
            <person name="Ahren D."/>
            <person name="Johansson T."/>
            <person name="Persson P."/>
            <person name="Tunlid A."/>
        </authorList>
    </citation>
    <scope>NUCLEOTIDE SEQUENCE [LARGE SCALE GENOMIC DNA]</scope>
    <source>
        <strain evidence="4 5">CBS 175.51</strain>
    </source>
</reference>
<sequence length="746" mass="81208">MSYSLPTFFRTNKVTARRLPNPVLTAQIPGPTWGYKPWLPMTRKYWNAICAMLAVLLSLLLALDIQRASSAPSPYSLKADLSLLVQNDLNWQTATDHSGLILLDTHSTHSDAVKKCGELNEKLLSTAGPNFKADIERLLAYQATQTGITGLQRFWVNSTDKNECKAVSLTLTGSAEVAKADCKTPLCPLCSQSAPYKRNTETDLNPDYHVQIKSKNLTITGTRDHLSFRFLGIPYANPVKRFAYSQIYNKSATLSALKYGPSCAQRSTGSEDCLTLNIYTPYLPQRPLGSKNRLKPVMLWIHGGGFTDGTSSDPVFDGGNLVSRGDVVVVSINYRLGTLGFLALTDGVTNGNFGLADQITALQWVQKHISSFGGDPTRVTIFGQSAGAGSVRALLASPVASGAGLFRGAIAQSNLGGFGYAKEFSKYMSIEEEYAGHAESVVEAVGCKGSGDVLECLRGVPAAALQSTPNAPRYIVVDGKYITTDELNLRDGSGPAVAKVNVMFGWTRDDGSDFIGAWPKEVTAGTATAMDILTRSGLDEGVARRALNSGSFPLPTDSLNATWNLWNQTSRIATAGMFICVDQATVIAAAKHRVFPSIYAYQFDRTYIGWEPIAGTCGPAATPTHPHGDTSLPYFRCHSGELSYMFGTMGQDSLPFRDGDDLLLAQVSVDMWTSFARTYDPNPTLGYLKARGYTNTTIALAKGGKWRPVTARERLPLRRIDSKLRNTGWVEREQCEVLEYPLEYYG</sequence>
<dbReference type="InterPro" id="IPR019819">
    <property type="entry name" value="Carboxylesterase_B_CS"/>
</dbReference>
<evidence type="ECO:0000313" key="5">
    <source>
        <dbReference type="Proteomes" id="UP000541558"/>
    </source>
</evidence>
<dbReference type="InterPro" id="IPR029058">
    <property type="entry name" value="AB_hydrolase_fold"/>
</dbReference>
<dbReference type="PANTHER" id="PTHR11559">
    <property type="entry name" value="CARBOXYLESTERASE"/>
    <property type="match status" value="1"/>
</dbReference>
<feature type="domain" description="Carboxylesterase type B" evidence="3">
    <location>
        <begin position="226"/>
        <end position="713"/>
    </location>
</feature>
<dbReference type="InterPro" id="IPR000997">
    <property type="entry name" value="Cholinesterase"/>
</dbReference>
<organism evidence="4 5">
    <name type="scientific">Ephemerocybe angulata</name>
    <dbReference type="NCBI Taxonomy" id="980116"/>
    <lineage>
        <taxon>Eukaryota</taxon>
        <taxon>Fungi</taxon>
        <taxon>Dikarya</taxon>
        <taxon>Basidiomycota</taxon>
        <taxon>Agaricomycotina</taxon>
        <taxon>Agaricomycetes</taxon>
        <taxon>Agaricomycetidae</taxon>
        <taxon>Agaricales</taxon>
        <taxon>Agaricineae</taxon>
        <taxon>Psathyrellaceae</taxon>
        <taxon>Ephemerocybe</taxon>
    </lineage>
</organism>
<dbReference type="GO" id="GO:0004104">
    <property type="term" value="F:cholinesterase activity"/>
    <property type="evidence" value="ECO:0007669"/>
    <property type="project" value="InterPro"/>
</dbReference>
<comment type="similarity">
    <text evidence="1">Belongs to the type-B carboxylesterase/lipase family.</text>
</comment>